<evidence type="ECO:0000256" key="1">
    <source>
        <dbReference type="SAM" id="Phobius"/>
    </source>
</evidence>
<keyword evidence="1" id="KW-1133">Transmembrane helix</keyword>
<dbReference type="Pfam" id="PF02447">
    <property type="entry name" value="GntP_permease"/>
    <property type="match status" value="1"/>
</dbReference>
<dbReference type="GO" id="GO:0005886">
    <property type="term" value="C:plasma membrane"/>
    <property type="evidence" value="ECO:0007669"/>
    <property type="project" value="TreeGrafter"/>
</dbReference>
<proteinExistence type="predicted"/>
<keyword evidence="1" id="KW-0472">Membrane</keyword>
<feature type="transmembrane region" description="Helical" evidence="1">
    <location>
        <begin position="59"/>
        <end position="78"/>
    </location>
</feature>
<accession>A0A558HKH5</accession>
<evidence type="ECO:0000313" key="2">
    <source>
        <dbReference type="EMBL" id="TVU69634.1"/>
    </source>
</evidence>
<dbReference type="OrthoDB" id="86125at2"/>
<protein>
    <submittedName>
        <fullName evidence="2">GntP family permease</fullName>
    </submittedName>
</protein>
<dbReference type="STRING" id="553385.GCA_000591415_03115"/>
<dbReference type="GO" id="GO:0015128">
    <property type="term" value="F:gluconate transmembrane transporter activity"/>
    <property type="evidence" value="ECO:0007669"/>
    <property type="project" value="InterPro"/>
</dbReference>
<evidence type="ECO:0000313" key="3">
    <source>
        <dbReference type="Proteomes" id="UP000319941"/>
    </source>
</evidence>
<organism evidence="2 3">
    <name type="scientific">Cobetia crustatorum</name>
    <dbReference type="NCBI Taxonomy" id="553385"/>
    <lineage>
        <taxon>Bacteria</taxon>
        <taxon>Pseudomonadati</taxon>
        <taxon>Pseudomonadota</taxon>
        <taxon>Gammaproteobacteria</taxon>
        <taxon>Oceanospirillales</taxon>
        <taxon>Halomonadaceae</taxon>
        <taxon>Cobetia</taxon>
    </lineage>
</organism>
<comment type="caution">
    <text evidence="2">The sequence shown here is derived from an EMBL/GenBank/DDBJ whole genome shotgun (WGS) entry which is preliminary data.</text>
</comment>
<reference evidence="2 3" key="1">
    <citation type="submission" date="2019-07" db="EMBL/GenBank/DDBJ databases">
        <title>Diversity of Bacteria from Kongsfjorden, Arctic.</title>
        <authorList>
            <person name="Yu Y."/>
        </authorList>
    </citation>
    <scope>NUCLEOTIDE SEQUENCE [LARGE SCALE GENOMIC DNA]</scope>
    <source>
        <strain evidence="2 3">SM1923</strain>
    </source>
</reference>
<dbReference type="EMBL" id="VNFH01000007">
    <property type="protein sequence ID" value="TVU69634.1"/>
    <property type="molecule type" value="Genomic_DNA"/>
</dbReference>
<keyword evidence="1" id="KW-0812">Transmembrane</keyword>
<feature type="transmembrane region" description="Helical" evidence="1">
    <location>
        <begin position="178"/>
        <end position="199"/>
    </location>
</feature>
<sequence>MSILAILISLGLLMFLAYRGITVLLLAPLMAALAVVLSGDAGTLLPSYTVTFMSQLGGYLAKFFPLFILGALFGQLMADSGAAHAISEGLVKRLGTRHVILTVVLACAILTYGGVSLFVVAFAIYPIGAQLFQRTDTPKRLLPAAIALGSFTFTMTALPGTPAIQNAIPIPYFQTNSFAAPGLGIIAGLMMLGLGTWWLKGRASKAQAQGENYGVHQNEGLEKDSSLVATMSMTAALVPLIMVIGLNALLTYLVFPRIDFSYLAESFPELNPAGATGMWSILIALATASAWLMISRWKQWSDLKTTVNNGCFGAMLPVFNTASEVGYGAVIASLAGFAIVKDAVLGLYPSNPLISEAVAVNVLAGITGSSSGGMSIALSTLGSTYMEMAVKSGIDPELMHRVAALAAGSMDTLPHSGAVITLLAICKLTHRQSYGQMFMMTVAFPMLALITVVTLGSLVGSF</sequence>
<dbReference type="PANTHER" id="PTHR30354">
    <property type="entry name" value="GNT FAMILY GLUCONATE TRANSPORTER"/>
    <property type="match status" value="1"/>
</dbReference>
<dbReference type="AlphaFoldDB" id="A0A558HKH5"/>
<feature type="transmembrane region" description="Helical" evidence="1">
    <location>
        <begin position="233"/>
        <end position="255"/>
    </location>
</feature>
<dbReference type="Proteomes" id="UP000319941">
    <property type="component" value="Unassembled WGS sequence"/>
</dbReference>
<dbReference type="PANTHER" id="PTHR30354:SF7">
    <property type="entry name" value="BLL7963 PROTEIN"/>
    <property type="match status" value="1"/>
</dbReference>
<feature type="transmembrane region" description="Helical" evidence="1">
    <location>
        <begin position="140"/>
        <end position="158"/>
    </location>
</feature>
<name>A0A558HKH5_9GAMM</name>
<feature type="transmembrane region" description="Helical" evidence="1">
    <location>
        <begin position="98"/>
        <end position="128"/>
    </location>
</feature>
<dbReference type="RefSeq" id="WP_144727656.1">
    <property type="nucleotide sequence ID" value="NZ_CAWOWR010000127.1"/>
</dbReference>
<gene>
    <name evidence="2" type="ORF">FQP86_11030</name>
</gene>
<keyword evidence="3" id="KW-1185">Reference proteome</keyword>
<feature type="transmembrane region" description="Helical" evidence="1">
    <location>
        <begin position="275"/>
        <end position="294"/>
    </location>
</feature>
<dbReference type="InterPro" id="IPR003474">
    <property type="entry name" value="Glcn_transporter"/>
</dbReference>
<feature type="transmembrane region" description="Helical" evidence="1">
    <location>
        <begin position="437"/>
        <end position="459"/>
    </location>
</feature>